<dbReference type="RefSeq" id="WP_096240981.1">
    <property type="nucleotide sequence ID" value="NZ_LT907978.1"/>
</dbReference>
<evidence type="ECO:0000313" key="2">
    <source>
        <dbReference type="Proteomes" id="UP000217549"/>
    </source>
</evidence>
<dbReference type="Proteomes" id="UP000217549">
    <property type="component" value="Chromosome I"/>
</dbReference>
<name>A0A285PTV2_9FIRM</name>
<reference evidence="2" key="1">
    <citation type="submission" date="2017-09" db="EMBL/GenBank/DDBJ databases">
        <authorList>
            <person name="Shetty A S."/>
        </authorList>
    </citation>
    <scope>NUCLEOTIDE SEQUENCE [LARGE SCALE GENOMIC DNA]</scope>
</reference>
<dbReference type="KEGG" id="ehl:EHLA_2519"/>
<organism evidence="1 2">
    <name type="scientific">Anaerobutyricum hallii</name>
    <dbReference type="NCBI Taxonomy" id="39488"/>
    <lineage>
        <taxon>Bacteria</taxon>
        <taxon>Bacillati</taxon>
        <taxon>Bacillota</taxon>
        <taxon>Clostridia</taxon>
        <taxon>Lachnospirales</taxon>
        <taxon>Lachnospiraceae</taxon>
        <taxon>Anaerobutyricum</taxon>
    </lineage>
</organism>
<accession>A0A285PTV2</accession>
<keyword evidence="2" id="KW-1185">Reference proteome</keyword>
<sequence>MRNIHLYDHICVVGKKETILPLVDEIELLYHRLLDLEQSNLSAVPNKYSFSLEIKKQSCYICYIISRKDATDRRLARY</sequence>
<gene>
    <name evidence="1" type="ORF">EHLA_2519</name>
</gene>
<proteinExistence type="predicted"/>
<evidence type="ECO:0000313" key="1">
    <source>
        <dbReference type="EMBL" id="SOB73073.1"/>
    </source>
</evidence>
<dbReference type="AlphaFoldDB" id="A0A285PTV2"/>
<dbReference type="EMBL" id="LT907978">
    <property type="protein sequence ID" value="SOB73073.1"/>
    <property type="molecule type" value="Genomic_DNA"/>
</dbReference>
<protein>
    <submittedName>
        <fullName evidence="1">Uncharacterized protein</fullName>
    </submittedName>
</protein>